<proteinExistence type="predicted"/>
<reference evidence="1 2" key="1">
    <citation type="journal article" date="2014" name="Front. Genet.">
        <title>Genome and metabolic network of "Candidatus Phaeomarinobacter ectocarpi" Ec32, a new candidate genus of Alphaproteobacteria frequently associated with brown algae.</title>
        <authorList>
            <person name="Dittami S.M."/>
            <person name="Barbeyron T."/>
            <person name="Boyen C."/>
            <person name="Cambefort J."/>
            <person name="Collet G."/>
            <person name="Delage L."/>
            <person name="Gobet A."/>
            <person name="Groisillier A."/>
            <person name="Leblanc C."/>
            <person name="Michel G."/>
            <person name="Scornet D."/>
            <person name="Siegel A."/>
            <person name="Tapia J.E."/>
            <person name="Tonon T."/>
        </authorList>
    </citation>
    <scope>NUCLEOTIDE SEQUENCE [LARGE SCALE GENOMIC DNA]</scope>
    <source>
        <strain evidence="1 2">Ec32</strain>
    </source>
</reference>
<gene>
    <name evidence="1" type="ORF">BN1012_Phect916</name>
</gene>
<accession>X5ML39</accession>
<dbReference type="AlphaFoldDB" id="X5ML39"/>
<dbReference type="EMBL" id="HG966617">
    <property type="protein sequence ID" value="CDO59130.1"/>
    <property type="molecule type" value="Genomic_DNA"/>
</dbReference>
<organism evidence="1 2">
    <name type="scientific">Candidatus Phaeomarinibacter ectocarpi</name>
    <dbReference type="NCBI Taxonomy" id="1458461"/>
    <lineage>
        <taxon>Bacteria</taxon>
        <taxon>Pseudomonadati</taxon>
        <taxon>Pseudomonadota</taxon>
        <taxon>Alphaproteobacteria</taxon>
        <taxon>Hyphomicrobiales</taxon>
        <taxon>Parvibaculaceae</taxon>
        <taxon>Candidatus Phaeomarinibacter</taxon>
    </lineage>
</organism>
<name>X5ML39_9HYPH</name>
<dbReference type="HOGENOM" id="CLU_3286622_0_0_5"/>
<dbReference type="Proteomes" id="UP000032160">
    <property type="component" value="Chromosome I"/>
</dbReference>
<evidence type="ECO:0000313" key="1">
    <source>
        <dbReference type="EMBL" id="CDO59130.1"/>
    </source>
</evidence>
<keyword evidence="2" id="KW-1185">Reference proteome</keyword>
<protein>
    <submittedName>
        <fullName evidence="1">Uncharacterized protein</fullName>
    </submittedName>
</protein>
<evidence type="ECO:0000313" key="2">
    <source>
        <dbReference type="Proteomes" id="UP000032160"/>
    </source>
</evidence>
<sequence length="40" mass="4745">MCADRALSLPPAANLYRYMSLDWRRERVAKYKCRKKAAQI</sequence>
<dbReference type="KEGG" id="pect:BN1012_Phect916"/>